<dbReference type="STRING" id="555500.I215_08086"/>
<feature type="non-terminal residue" evidence="2">
    <location>
        <position position="1"/>
    </location>
</feature>
<dbReference type="Proteomes" id="UP000007364">
    <property type="component" value="Unassembled WGS sequence"/>
</dbReference>
<feature type="transmembrane region" description="Helical" evidence="1">
    <location>
        <begin position="112"/>
        <end position="133"/>
    </location>
</feature>
<keyword evidence="1" id="KW-0472">Membrane</keyword>
<evidence type="ECO:0000313" key="3">
    <source>
        <dbReference type="Proteomes" id="UP000007364"/>
    </source>
</evidence>
<reference evidence="2 3" key="1">
    <citation type="journal article" date="2012" name="J. Bacteriol.">
        <title>Genome Sequence of Galbibacter marinum Type Strain ck-I2-15.</title>
        <authorList>
            <person name="Lai Q."/>
            <person name="Li C."/>
            <person name="Shao Z."/>
        </authorList>
    </citation>
    <scope>NUCLEOTIDE SEQUENCE [LARGE SCALE GENOMIC DNA]</scope>
    <source>
        <strain evidence="3">ck-I2-15</strain>
    </source>
</reference>
<feature type="transmembrane region" description="Helical" evidence="1">
    <location>
        <begin position="145"/>
        <end position="165"/>
    </location>
</feature>
<evidence type="ECO:0000256" key="1">
    <source>
        <dbReference type="SAM" id="Phobius"/>
    </source>
</evidence>
<sequence>VILKNLFLIELLYVILVKSPPTPLRNTNRAKLTEGAYIPSTRRNQWVYALVYKTKIMQNIIKLALRLSIALGFLSAVADRLGLWDEEISNWGTWESFLDYTAFINPWFPESMIPAIGFVATVLEVVFAVFLLIGFKTSLFAKLSGYLLLIFALSMTFSSGIKGVFDYSVLTAAAACFALSEMKTKYLEVDSLIQRG</sequence>
<dbReference type="PATRIC" id="fig|555500.3.peg.1676"/>
<keyword evidence="1" id="KW-1133">Transmembrane helix</keyword>
<accession>K2P2C7</accession>
<dbReference type="AlphaFoldDB" id="K2P2C7"/>
<protein>
    <submittedName>
        <fullName evidence="2">DoxX family protein</fullName>
    </submittedName>
</protein>
<organism evidence="2 3">
    <name type="scientific">Galbibacter marinus</name>
    <dbReference type="NCBI Taxonomy" id="555500"/>
    <lineage>
        <taxon>Bacteria</taxon>
        <taxon>Pseudomonadati</taxon>
        <taxon>Bacteroidota</taxon>
        <taxon>Flavobacteriia</taxon>
        <taxon>Flavobacteriales</taxon>
        <taxon>Flavobacteriaceae</taxon>
        <taxon>Galbibacter</taxon>
    </lineage>
</organism>
<name>K2P2C7_9FLAO</name>
<evidence type="ECO:0000313" key="2">
    <source>
        <dbReference type="EMBL" id="EKF55188.1"/>
    </source>
</evidence>
<proteinExistence type="predicted"/>
<comment type="caution">
    <text evidence="2">The sequence shown here is derived from an EMBL/GenBank/DDBJ whole genome shotgun (WGS) entry which is preliminary data.</text>
</comment>
<gene>
    <name evidence="2" type="ORF">I215_08086</name>
</gene>
<dbReference type="EMBL" id="AMSG01000009">
    <property type="protein sequence ID" value="EKF55188.1"/>
    <property type="molecule type" value="Genomic_DNA"/>
</dbReference>
<keyword evidence="3" id="KW-1185">Reference proteome</keyword>
<dbReference type="RefSeq" id="WP_008991472.1">
    <property type="nucleotide sequence ID" value="NZ_AMSG01000009.1"/>
</dbReference>
<keyword evidence="1" id="KW-0812">Transmembrane</keyword>
<dbReference type="eggNOG" id="COG2259">
    <property type="taxonomic scope" value="Bacteria"/>
</dbReference>